<dbReference type="OMA" id="PFWRISE"/>
<dbReference type="SMART" id="SM00386">
    <property type="entry name" value="HAT"/>
    <property type="match status" value="2"/>
</dbReference>
<reference evidence="7" key="1">
    <citation type="submission" date="2013-10" db="EMBL/GenBank/DDBJ databases">
        <title>Genomic analysis of the causative agents of coccidiosis in chickens.</title>
        <authorList>
            <person name="Reid A.J."/>
            <person name="Blake D."/>
            <person name="Billington K."/>
            <person name="Browne H."/>
            <person name="Dunn M."/>
            <person name="Hung S."/>
            <person name="Kawahara F."/>
            <person name="Miranda-Saavedra D."/>
            <person name="Mourier T."/>
            <person name="Nagra H."/>
            <person name="Otto T.D."/>
            <person name="Rawlings N."/>
            <person name="Sanchez A."/>
            <person name="Sanders M."/>
            <person name="Subramaniam C."/>
            <person name="Tay Y."/>
            <person name="Dear P."/>
            <person name="Doerig C."/>
            <person name="Gruber A."/>
            <person name="Parkinson J."/>
            <person name="Shirley M."/>
            <person name="Wan K.L."/>
            <person name="Berriman M."/>
            <person name="Tomley F."/>
            <person name="Pain A."/>
        </authorList>
    </citation>
    <scope>NUCLEOTIDE SEQUENCE [LARGE SCALE GENOMIC DNA]</scope>
    <source>
        <strain evidence="7">Houghton</strain>
    </source>
</reference>
<evidence type="ECO:0000256" key="3">
    <source>
        <dbReference type="ARBA" id="ARBA00022664"/>
    </source>
</evidence>
<dbReference type="SUPFAM" id="SSF48452">
    <property type="entry name" value="TPR-like"/>
    <property type="match status" value="1"/>
</dbReference>
<dbReference type="VEuPathDB" id="ToxoDB:ETH_00038110"/>
<keyword evidence="3" id="KW-0507">mRNA processing</keyword>
<dbReference type="GO" id="GO:0071007">
    <property type="term" value="C:U2-type catalytic step 2 spliceosome"/>
    <property type="evidence" value="ECO:0007669"/>
    <property type="project" value="TreeGrafter"/>
</dbReference>
<comment type="similarity">
    <text evidence="2">Belongs to the crooked-neck family.</text>
</comment>
<dbReference type="GO" id="GO:0071014">
    <property type="term" value="C:post-mRNA release spliceosomal complex"/>
    <property type="evidence" value="ECO:0007669"/>
    <property type="project" value="TreeGrafter"/>
</dbReference>
<dbReference type="RefSeq" id="XP_013230167.1">
    <property type="nucleotide sequence ID" value="XM_013374713.1"/>
</dbReference>
<comment type="subcellular location">
    <subcellularLocation>
        <location evidence="1">Nucleus</location>
    </subcellularLocation>
</comment>
<keyword evidence="8" id="KW-1185">Reference proteome</keyword>
<evidence type="ECO:0000256" key="6">
    <source>
        <dbReference type="ARBA" id="ARBA00023242"/>
    </source>
</evidence>
<dbReference type="Proteomes" id="UP000030747">
    <property type="component" value="Unassembled WGS sequence"/>
</dbReference>
<keyword evidence="6" id="KW-0539">Nucleus</keyword>
<evidence type="ECO:0000256" key="5">
    <source>
        <dbReference type="ARBA" id="ARBA00023187"/>
    </source>
</evidence>
<name>U6KMV9_EIMTE</name>
<accession>U6KMV9</accession>
<dbReference type="GO" id="GO:0071011">
    <property type="term" value="C:precatalytic spliceosome"/>
    <property type="evidence" value="ECO:0007669"/>
    <property type="project" value="TreeGrafter"/>
</dbReference>
<gene>
    <name evidence="7" type="ORF">ETH_00038110</name>
</gene>
<dbReference type="InterPro" id="IPR045075">
    <property type="entry name" value="Syf1-like"/>
</dbReference>
<dbReference type="PANTHER" id="PTHR11246:SF3">
    <property type="entry name" value="CROOKED NECK-LIKE PROTEIN 1"/>
    <property type="match status" value="1"/>
</dbReference>
<evidence type="ECO:0000313" key="8">
    <source>
        <dbReference type="Proteomes" id="UP000030747"/>
    </source>
</evidence>
<sequence>MAEGGGTPRRGAKNYPLGASWKQMEVKNKMPAAVQITAEQLLREAVDRQLEDAAAAKPQQRIVDEEELEVYRLNKRKEFEDSIRRQRHHIGTWIKYALWEAAQREARSVFERALLVDYQNVSLWLKYIEMESSNKFVVPEQPAKSRVFFAVLQIRRKT</sequence>
<dbReference type="VEuPathDB" id="ToxoDB:ETH2_1453700"/>
<organism evidence="7 8">
    <name type="scientific">Eimeria tenella</name>
    <name type="common">Coccidian parasite</name>
    <dbReference type="NCBI Taxonomy" id="5802"/>
    <lineage>
        <taxon>Eukaryota</taxon>
        <taxon>Sar</taxon>
        <taxon>Alveolata</taxon>
        <taxon>Apicomplexa</taxon>
        <taxon>Conoidasida</taxon>
        <taxon>Coccidia</taxon>
        <taxon>Eucoccidiorida</taxon>
        <taxon>Eimeriorina</taxon>
        <taxon>Eimeriidae</taxon>
        <taxon>Eimeria</taxon>
    </lineage>
</organism>
<keyword evidence="5" id="KW-0508">mRNA splicing</keyword>
<protein>
    <submittedName>
        <fullName evidence="7">Crooked neck-like protein 1, putative</fullName>
    </submittedName>
</protein>
<dbReference type="InterPro" id="IPR003107">
    <property type="entry name" value="HAT"/>
</dbReference>
<evidence type="ECO:0000256" key="1">
    <source>
        <dbReference type="ARBA" id="ARBA00004123"/>
    </source>
</evidence>
<dbReference type="EMBL" id="HG674369">
    <property type="protein sequence ID" value="CDJ39412.1"/>
    <property type="molecule type" value="Genomic_DNA"/>
</dbReference>
<evidence type="ECO:0000256" key="4">
    <source>
        <dbReference type="ARBA" id="ARBA00022737"/>
    </source>
</evidence>
<reference evidence="7" key="2">
    <citation type="submission" date="2013-10" db="EMBL/GenBank/DDBJ databases">
        <authorList>
            <person name="Aslett M."/>
        </authorList>
    </citation>
    <scope>NUCLEOTIDE SEQUENCE [LARGE SCALE GENOMIC DNA]</scope>
    <source>
        <strain evidence="7">Houghton</strain>
    </source>
</reference>
<dbReference type="GeneID" id="25256663"/>
<evidence type="ECO:0000313" key="7">
    <source>
        <dbReference type="EMBL" id="CDJ39412.1"/>
    </source>
</evidence>
<dbReference type="Gene3D" id="1.25.40.10">
    <property type="entry name" value="Tetratricopeptide repeat domain"/>
    <property type="match status" value="1"/>
</dbReference>
<dbReference type="InterPro" id="IPR011990">
    <property type="entry name" value="TPR-like_helical_dom_sf"/>
</dbReference>
<proteinExistence type="inferred from homology"/>
<dbReference type="PANTHER" id="PTHR11246">
    <property type="entry name" value="PRE-MRNA SPLICING FACTOR"/>
    <property type="match status" value="1"/>
</dbReference>
<dbReference type="OrthoDB" id="541719at2759"/>
<dbReference type="AlphaFoldDB" id="U6KMV9"/>
<dbReference type="GO" id="GO:0000974">
    <property type="term" value="C:Prp19 complex"/>
    <property type="evidence" value="ECO:0007669"/>
    <property type="project" value="TreeGrafter"/>
</dbReference>
<evidence type="ECO:0000256" key="2">
    <source>
        <dbReference type="ARBA" id="ARBA00008644"/>
    </source>
</evidence>
<dbReference type="GO" id="GO:0000245">
    <property type="term" value="P:spliceosomal complex assembly"/>
    <property type="evidence" value="ECO:0007669"/>
    <property type="project" value="TreeGrafter"/>
</dbReference>
<keyword evidence="4" id="KW-0677">Repeat</keyword>